<keyword evidence="7 8" id="KW-0472">Membrane</keyword>
<feature type="domain" description="ABC transmembrane type-1" evidence="9">
    <location>
        <begin position="64"/>
        <end position="270"/>
    </location>
</feature>
<reference evidence="11" key="1">
    <citation type="submission" date="2018-02" db="EMBL/GenBank/DDBJ databases">
        <title>Genome sequence of Desulfocucumis palustris strain NAW-5.</title>
        <authorList>
            <person name="Watanabe M."/>
            <person name="Kojima H."/>
            <person name="Fukui M."/>
        </authorList>
    </citation>
    <scope>NUCLEOTIDE SEQUENCE [LARGE SCALE GENOMIC DNA]</scope>
    <source>
        <strain evidence="11">NAW-5</strain>
    </source>
</reference>
<keyword evidence="4 8" id="KW-1003">Cell membrane</keyword>
<dbReference type="Proteomes" id="UP000239549">
    <property type="component" value="Unassembled WGS sequence"/>
</dbReference>
<feature type="transmembrane region" description="Helical" evidence="8">
    <location>
        <begin position="60"/>
        <end position="89"/>
    </location>
</feature>
<feature type="transmembrane region" description="Helical" evidence="8">
    <location>
        <begin position="12"/>
        <end position="40"/>
    </location>
</feature>
<comment type="similarity">
    <text evidence="2 8">Belongs to the binding-protein-dependent transport system permease family. CysTW subfamily.</text>
</comment>
<dbReference type="GO" id="GO:0005315">
    <property type="term" value="F:phosphate transmembrane transporter activity"/>
    <property type="evidence" value="ECO:0007669"/>
    <property type="project" value="InterPro"/>
</dbReference>
<dbReference type="AlphaFoldDB" id="A0A2L2XH87"/>
<evidence type="ECO:0000313" key="11">
    <source>
        <dbReference type="Proteomes" id="UP000239549"/>
    </source>
</evidence>
<dbReference type="OrthoDB" id="9785113at2"/>
<keyword evidence="11" id="KW-1185">Reference proteome</keyword>
<dbReference type="CDD" id="cd06261">
    <property type="entry name" value="TM_PBP2"/>
    <property type="match status" value="1"/>
</dbReference>
<gene>
    <name evidence="10" type="ORF">DCCM_2340</name>
</gene>
<evidence type="ECO:0000256" key="2">
    <source>
        <dbReference type="ARBA" id="ARBA00007069"/>
    </source>
</evidence>
<evidence type="ECO:0000313" key="10">
    <source>
        <dbReference type="EMBL" id="GBF33241.1"/>
    </source>
</evidence>
<name>A0A2L2XH87_9FIRM</name>
<dbReference type="InterPro" id="IPR000515">
    <property type="entry name" value="MetI-like"/>
</dbReference>
<dbReference type="PANTHER" id="PTHR43470">
    <property type="entry name" value="PHOSPHATE TRANSPORT SYSTEM PERMEASE PROTEIN PSTA-RELATED"/>
    <property type="match status" value="1"/>
</dbReference>
<comment type="subcellular location">
    <subcellularLocation>
        <location evidence="1 8">Cell membrane</location>
        <topology evidence="1 8">Multi-pass membrane protein</topology>
    </subcellularLocation>
</comment>
<dbReference type="Gene3D" id="1.10.3720.10">
    <property type="entry name" value="MetI-like"/>
    <property type="match status" value="1"/>
</dbReference>
<evidence type="ECO:0000256" key="8">
    <source>
        <dbReference type="RuleBase" id="RU363043"/>
    </source>
</evidence>
<evidence type="ECO:0000256" key="6">
    <source>
        <dbReference type="ARBA" id="ARBA00022989"/>
    </source>
</evidence>
<comment type="caution">
    <text evidence="10">The sequence shown here is derived from an EMBL/GenBank/DDBJ whole genome shotgun (WGS) entry which is preliminary data.</text>
</comment>
<evidence type="ECO:0000256" key="7">
    <source>
        <dbReference type="ARBA" id="ARBA00023136"/>
    </source>
</evidence>
<dbReference type="RefSeq" id="WP_104371671.1">
    <property type="nucleotide sequence ID" value="NZ_BFAV01000079.1"/>
</dbReference>
<evidence type="ECO:0000259" key="9">
    <source>
        <dbReference type="PROSITE" id="PS50928"/>
    </source>
</evidence>
<dbReference type="InterPro" id="IPR005672">
    <property type="entry name" value="Phosphate_PstA"/>
</dbReference>
<keyword evidence="3" id="KW-0813">Transport</keyword>
<feature type="transmembrane region" description="Helical" evidence="8">
    <location>
        <begin position="109"/>
        <end position="127"/>
    </location>
</feature>
<sequence>MKIIVLVEEKLAKIFLWASVLITIGSLLAIMIHILGQGLAVVSWDFLTGSSEDMGRRGGIFPSIVTTLYLIGVSLAFAAPVGVLSAVFLTEYASKKRIIGAIKFATETLAGIPSIIFGLFGFAFLVIFMGFSWSILSGGITVALMILPTIIRTTEEAIKTVPKIYREGSLALGATKWQTICRIVLPTALPGIFTGIILSIGRVVGETAAILLTAGNSLNIPTSVMDPGRSLSIHLYLLAFEGVSLRMAYGTATVLILLILVINMAANILMNKMASKTSM</sequence>
<evidence type="ECO:0000256" key="1">
    <source>
        <dbReference type="ARBA" id="ARBA00004651"/>
    </source>
</evidence>
<dbReference type="PANTHER" id="PTHR43470:SF3">
    <property type="entry name" value="PHOSPHATE TRANSPORT SYSTEM PERMEASE PROTEIN PSTA-RELATED"/>
    <property type="match status" value="1"/>
</dbReference>
<organism evidence="10 11">
    <name type="scientific">Desulfocucumis palustris</name>
    <dbReference type="NCBI Taxonomy" id="1898651"/>
    <lineage>
        <taxon>Bacteria</taxon>
        <taxon>Bacillati</taxon>
        <taxon>Bacillota</taxon>
        <taxon>Clostridia</taxon>
        <taxon>Eubacteriales</taxon>
        <taxon>Desulfocucumaceae</taxon>
        <taxon>Desulfocucumis</taxon>
    </lineage>
</organism>
<keyword evidence="6 8" id="KW-1133">Transmembrane helix</keyword>
<keyword evidence="5 8" id="KW-0812">Transmembrane</keyword>
<feature type="transmembrane region" description="Helical" evidence="8">
    <location>
        <begin position="247"/>
        <end position="270"/>
    </location>
</feature>
<proteinExistence type="inferred from homology"/>
<dbReference type="EMBL" id="BFAV01000079">
    <property type="protein sequence ID" value="GBF33241.1"/>
    <property type="molecule type" value="Genomic_DNA"/>
</dbReference>
<dbReference type="GO" id="GO:0035435">
    <property type="term" value="P:phosphate ion transmembrane transport"/>
    <property type="evidence" value="ECO:0007669"/>
    <property type="project" value="InterPro"/>
</dbReference>
<dbReference type="SUPFAM" id="SSF161098">
    <property type="entry name" value="MetI-like"/>
    <property type="match status" value="1"/>
</dbReference>
<accession>A0A2L2XH87</accession>
<protein>
    <recommendedName>
        <fullName evidence="8">Phosphate transport system permease protein PstA</fullName>
    </recommendedName>
</protein>
<evidence type="ECO:0000256" key="5">
    <source>
        <dbReference type="ARBA" id="ARBA00022692"/>
    </source>
</evidence>
<dbReference type="PROSITE" id="PS50928">
    <property type="entry name" value="ABC_TM1"/>
    <property type="match status" value="1"/>
</dbReference>
<feature type="transmembrane region" description="Helical" evidence="8">
    <location>
        <begin position="133"/>
        <end position="151"/>
    </location>
</feature>
<dbReference type="GO" id="GO:0005886">
    <property type="term" value="C:plasma membrane"/>
    <property type="evidence" value="ECO:0007669"/>
    <property type="project" value="UniProtKB-SubCell"/>
</dbReference>
<dbReference type="Pfam" id="PF00528">
    <property type="entry name" value="BPD_transp_1"/>
    <property type="match status" value="1"/>
</dbReference>
<dbReference type="InterPro" id="IPR035906">
    <property type="entry name" value="MetI-like_sf"/>
</dbReference>
<feature type="transmembrane region" description="Helical" evidence="8">
    <location>
        <begin position="183"/>
        <end position="204"/>
    </location>
</feature>
<evidence type="ECO:0000256" key="4">
    <source>
        <dbReference type="ARBA" id="ARBA00022475"/>
    </source>
</evidence>
<dbReference type="NCBIfam" id="TIGR00974">
    <property type="entry name" value="3a0107s02c"/>
    <property type="match status" value="1"/>
</dbReference>
<evidence type="ECO:0000256" key="3">
    <source>
        <dbReference type="ARBA" id="ARBA00022448"/>
    </source>
</evidence>